<evidence type="ECO:0000313" key="2">
    <source>
        <dbReference type="Proteomes" id="UP001060085"/>
    </source>
</evidence>
<keyword evidence="2" id="KW-1185">Reference proteome</keyword>
<organism evidence="1 2">
    <name type="scientific">Catharanthus roseus</name>
    <name type="common">Madagascar periwinkle</name>
    <name type="synonym">Vinca rosea</name>
    <dbReference type="NCBI Taxonomy" id="4058"/>
    <lineage>
        <taxon>Eukaryota</taxon>
        <taxon>Viridiplantae</taxon>
        <taxon>Streptophyta</taxon>
        <taxon>Embryophyta</taxon>
        <taxon>Tracheophyta</taxon>
        <taxon>Spermatophyta</taxon>
        <taxon>Magnoliopsida</taxon>
        <taxon>eudicotyledons</taxon>
        <taxon>Gunneridae</taxon>
        <taxon>Pentapetalae</taxon>
        <taxon>asterids</taxon>
        <taxon>lamiids</taxon>
        <taxon>Gentianales</taxon>
        <taxon>Apocynaceae</taxon>
        <taxon>Rauvolfioideae</taxon>
        <taxon>Vinceae</taxon>
        <taxon>Catharanthinae</taxon>
        <taxon>Catharanthus</taxon>
    </lineage>
</organism>
<proteinExistence type="predicted"/>
<evidence type="ECO:0000313" key="1">
    <source>
        <dbReference type="EMBL" id="KAI5681657.1"/>
    </source>
</evidence>
<name>A0ACC0C9Y6_CATRO</name>
<gene>
    <name evidence="1" type="ORF">M9H77_02885</name>
</gene>
<reference evidence="2" key="1">
    <citation type="journal article" date="2023" name="Nat. Plants">
        <title>Single-cell RNA sequencing provides a high-resolution roadmap for understanding the multicellular compartmentation of specialized metabolism.</title>
        <authorList>
            <person name="Sun S."/>
            <person name="Shen X."/>
            <person name="Li Y."/>
            <person name="Li Y."/>
            <person name="Wang S."/>
            <person name="Li R."/>
            <person name="Zhang H."/>
            <person name="Shen G."/>
            <person name="Guo B."/>
            <person name="Wei J."/>
            <person name="Xu J."/>
            <person name="St-Pierre B."/>
            <person name="Chen S."/>
            <person name="Sun C."/>
        </authorList>
    </citation>
    <scope>NUCLEOTIDE SEQUENCE [LARGE SCALE GENOMIC DNA]</scope>
</reference>
<comment type="caution">
    <text evidence="1">The sequence shown here is derived from an EMBL/GenBank/DDBJ whole genome shotgun (WGS) entry which is preliminary data.</text>
</comment>
<protein>
    <submittedName>
        <fullName evidence="1">Uncharacterized protein</fullName>
    </submittedName>
</protein>
<dbReference type="EMBL" id="CM044701">
    <property type="protein sequence ID" value="KAI5681657.1"/>
    <property type="molecule type" value="Genomic_DNA"/>
</dbReference>
<sequence>MLRIHSLPSQASDSVGCPRRLQLPSLIDLWHDCYGARPLIILKSRLLGLSTSRSLSTTLGYSSTSLDTQSPLVLLLALGRSSSYGVSATWHKSKGKHESWFKVSRIISRGRRSSNWPLRPFIFLKKLQILKGGRLYQSIRPSSQCYKTKASLCARPMTDNLEDLPNIYLYKIKDGMGYNQLDFSPSMEPASLFVSFSAHLSPSDLLNSVLIPSLSIGGNEKLFPCLITLLSIKKGKRRRVKAKKVSMSCRRTRKAISVQVHFDSQAMRESEDFQFTGLSFRYSKPRYVGWEPKKTSQALSLVWPFTRVNTKTDNSRCNYSSSTFSIGRSYKSGFTLFAHTKKIFREALTRRGRVGMISGISIYPSVRGRRKSRPTPFHPDRVSIKFDL</sequence>
<dbReference type="Proteomes" id="UP001060085">
    <property type="component" value="Linkage Group LG01"/>
</dbReference>
<accession>A0ACC0C9Y6</accession>